<comment type="caution">
    <text evidence="1">The sequence shown here is derived from an EMBL/GenBank/DDBJ whole genome shotgun (WGS) entry which is preliminary data.</text>
</comment>
<proteinExistence type="predicted"/>
<gene>
    <name evidence="1" type="ORF">BVC71_06845</name>
</gene>
<protein>
    <recommendedName>
        <fullName evidence="3">Sulfotransferase family protein</fullName>
    </recommendedName>
</protein>
<reference evidence="1 2" key="1">
    <citation type="submission" date="2016-12" db="EMBL/GenBank/DDBJ databases">
        <title>The draft genome sequence of HSLHS2.</title>
        <authorList>
            <person name="Hu D."/>
            <person name="Wang L."/>
            <person name="Shao Z."/>
        </authorList>
    </citation>
    <scope>NUCLEOTIDE SEQUENCE [LARGE SCALE GENOMIC DNA]</scope>
    <source>
        <strain evidence="1">MCCC 1A06712</strain>
    </source>
</reference>
<evidence type="ECO:0008006" key="3">
    <source>
        <dbReference type="Google" id="ProtNLM"/>
    </source>
</evidence>
<dbReference type="Proteomes" id="UP000194664">
    <property type="component" value="Unassembled WGS sequence"/>
</dbReference>
<dbReference type="OrthoDB" id="288532at2"/>
<accession>A0A251WYW6</accession>
<sequence>MIISHRHRFIFFHQPLTHAGHLHNYLETWNEEPIEQIHRRTPEHPFYRHMPPTAVKKAFENLGWDFSSYRRITCTSNPYVRLSALHTRINRHDPVWRMKSFIGLKTPNFDEWVKQLSHKTNSKDGTVSQHWRKMAAMPCDTWCANLMTDIIPTERLESELSTVLVQLKLPIPPNISDLLGEPEPLVPMKRETIDFIATRYARDIAVYGYDAPNSLT</sequence>
<organism evidence="1 2">
    <name type="scientific">Marivivens niveibacter</name>
    <dbReference type="NCBI Taxonomy" id="1930667"/>
    <lineage>
        <taxon>Bacteria</taxon>
        <taxon>Pseudomonadati</taxon>
        <taxon>Pseudomonadota</taxon>
        <taxon>Alphaproteobacteria</taxon>
        <taxon>Rhodobacterales</taxon>
        <taxon>Paracoccaceae</taxon>
        <taxon>Marivivens group</taxon>
        <taxon>Marivivens</taxon>
    </lineage>
</organism>
<dbReference type="RefSeq" id="WP_086450902.1">
    <property type="nucleotide sequence ID" value="NZ_MSPP01000002.1"/>
</dbReference>
<dbReference type="AlphaFoldDB" id="A0A251WYW6"/>
<dbReference type="EMBL" id="MSPP01000002">
    <property type="protein sequence ID" value="OUD09562.1"/>
    <property type="molecule type" value="Genomic_DNA"/>
</dbReference>
<evidence type="ECO:0000313" key="1">
    <source>
        <dbReference type="EMBL" id="OUD09562.1"/>
    </source>
</evidence>
<name>A0A251WYW6_9RHOB</name>
<keyword evidence="2" id="KW-1185">Reference proteome</keyword>
<evidence type="ECO:0000313" key="2">
    <source>
        <dbReference type="Proteomes" id="UP000194664"/>
    </source>
</evidence>